<reference evidence="7" key="4">
    <citation type="journal article" date="2018" name="Nat. Plants">
        <title>Whole-genome landscape of Medicago truncatula symbiotic genes.</title>
        <authorList>
            <person name="Pecrix Y."/>
            <person name="Staton S.E."/>
            <person name="Sallet E."/>
            <person name="Lelandais-Briere C."/>
            <person name="Moreau S."/>
            <person name="Carrere S."/>
            <person name="Blein T."/>
            <person name="Jardinaud M.F."/>
            <person name="Latrasse D."/>
            <person name="Zouine M."/>
            <person name="Zahm M."/>
            <person name="Kreplak J."/>
            <person name="Mayjonade B."/>
            <person name="Satge C."/>
            <person name="Perez M."/>
            <person name="Cauet S."/>
            <person name="Marande W."/>
            <person name="Chantry-Darmon C."/>
            <person name="Lopez-Roques C."/>
            <person name="Bouchez O."/>
            <person name="Berard A."/>
            <person name="Debelle F."/>
            <person name="Munos S."/>
            <person name="Bendahmane A."/>
            <person name="Berges H."/>
            <person name="Niebel A."/>
            <person name="Buitink J."/>
            <person name="Frugier F."/>
            <person name="Benhamed M."/>
            <person name="Crespi M."/>
            <person name="Gouzy J."/>
            <person name="Gamas P."/>
        </authorList>
    </citation>
    <scope>NUCLEOTIDE SEQUENCE [LARGE SCALE GENOMIC DNA]</scope>
    <source>
        <strain evidence="7">cv. Jemalong A17</strain>
    </source>
</reference>
<dbReference type="Gene3D" id="1.20.1280.50">
    <property type="match status" value="1"/>
</dbReference>
<dbReference type="NCBIfam" id="TIGR01640">
    <property type="entry name" value="F_box_assoc_1"/>
    <property type="match status" value="1"/>
</dbReference>
<dbReference type="KEGG" id="mtr:11423032"/>
<dbReference type="CDD" id="cd22157">
    <property type="entry name" value="F-box_AtFBW1-like"/>
    <property type="match status" value="1"/>
</dbReference>
<dbReference type="PROSITE" id="PS50181">
    <property type="entry name" value="FBOX"/>
    <property type="match status" value="1"/>
</dbReference>
<dbReference type="Pfam" id="PF07734">
    <property type="entry name" value="FBA_1"/>
    <property type="match status" value="1"/>
</dbReference>
<evidence type="ECO:0000313" key="6">
    <source>
        <dbReference type="Proteomes" id="UP000002051"/>
    </source>
</evidence>
<dbReference type="Proteomes" id="UP000265566">
    <property type="component" value="Chromosome 3"/>
</dbReference>
<reference evidence="5" key="3">
    <citation type="submission" date="2015-04" db="UniProtKB">
        <authorList>
            <consortium name="EnsemblPlants"/>
        </authorList>
    </citation>
    <scope>IDENTIFICATION</scope>
    <source>
        <strain evidence="5">cv. Jemalong A17</strain>
    </source>
</reference>
<keyword evidence="6" id="KW-1185">Reference proteome</keyword>
<reference evidence="3 6" key="1">
    <citation type="journal article" date="2011" name="Nature">
        <title>The Medicago genome provides insight into the evolution of rhizobial symbioses.</title>
        <authorList>
            <person name="Young N.D."/>
            <person name="Debelle F."/>
            <person name="Oldroyd G.E."/>
            <person name="Geurts R."/>
            <person name="Cannon S.B."/>
            <person name="Udvardi M.K."/>
            <person name="Benedito V.A."/>
            <person name="Mayer K.F."/>
            <person name="Gouzy J."/>
            <person name="Schoof H."/>
            <person name="Van de Peer Y."/>
            <person name="Proost S."/>
            <person name="Cook D.R."/>
            <person name="Meyers B.C."/>
            <person name="Spannagl M."/>
            <person name="Cheung F."/>
            <person name="De Mita S."/>
            <person name="Krishnakumar V."/>
            <person name="Gundlach H."/>
            <person name="Zhou S."/>
            <person name="Mudge J."/>
            <person name="Bharti A.K."/>
            <person name="Murray J.D."/>
            <person name="Naoumkina M.A."/>
            <person name="Rosen B."/>
            <person name="Silverstein K.A."/>
            <person name="Tang H."/>
            <person name="Rombauts S."/>
            <person name="Zhao P.X."/>
            <person name="Zhou P."/>
            <person name="Barbe V."/>
            <person name="Bardou P."/>
            <person name="Bechner M."/>
            <person name="Bellec A."/>
            <person name="Berger A."/>
            <person name="Berges H."/>
            <person name="Bidwell S."/>
            <person name="Bisseling T."/>
            <person name="Choisne N."/>
            <person name="Couloux A."/>
            <person name="Denny R."/>
            <person name="Deshpande S."/>
            <person name="Dai X."/>
            <person name="Doyle J.J."/>
            <person name="Dudez A.M."/>
            <person name="Farmer A.D."/>
            <person name="Fouteau S."/>
            <person name="Franken C."/>
            <person name="Gibelin C."/>
            <person name="Gish J."/>
            <person name="Goldstein S."/>
            <person name="Gonzalez A.J."/>
            <person name="Green P.J."/>
            <person name="Hallab A."/>
            <person name="Hartog M."/>
            <person name="Hua A."/>
            <person name="Humphray S.J."/>
            <person name="Jeong D.H."/>
            <person name="Jing Y."/>
            <person name="Jocker A."/>
            <person name="Kenton S.M."/>
            <person name="Kim D.J."/>
            <person name="Klee K."/>
            <person name="Lai H."/>
            <person name="Lang C."/>
            <person name="Lin S."/>
            <person name="Macmil S.L."/>
            <person name="Magdelenat G."/>
            <person name="Matthews L."/>
            <person name="McCorrison J."/>
            <person name="Monaghan E.L."/>
            <person name="Mun J.H."/>
            <person name="Najar F.Z."/>
            <person name="Nicholson C."/>
            <person name="Noirot C."/>
            <person name="O'Bleness M."/>
            <person name="Paule C.R."/>
            <person name="Poulain J."/>
            <person name="Prion F."/>
            <person name="Qin B."/>
            <person name="Qu C."/>
            <person name="Retzel E.F."/>
            <person name="Riddle C."/>
            <person name="Sallet E."/>
            <person name="Samain S."/>
            <person name="Samson N."/>
            <person name="Sanders I."/>
            <person name="Saurat O."/>
            <person name="Scarpelli C."/>
            <person name="Schiex T."/>
            <person name="Segurens B."/>
            <person name="Severin A.J."/>
            <person name="Sherrier D.J."/>
            <person name="Shi R."/>
            <person name="Sims S."/>
            <person name="Singer S.R."/>
            <person name="Sinharoy S."/>
            <person name="Sterck L."/>
            <person name="Viollet A."/>
            <person name="Wang B.B."/>
            <person name="Wang K."/>
            <person name="Wang M."/>
            <person name="Wang X."/>
            <person name="Warfsmann J."/>
            <person name="Weissenbach J."/>
            <person name="White D.D."/>
            <person name="White J.D."/>
            <person name="Wiley G.B."/>
            <person name="Wincker P."/>
            <person name="Xing Y."/>
            <person name="Yang L."/>
            <person name="Yao Z."/>
            <person name="Ying F."/>
            <person name="Zhai J."/>
            <person name="Zhou L."/>
            <person name="Zuber A."/>
            <person name="Denarie J."/>
            <person name="Dixon R.A."/>
            <person name="May G.D."/>
            <person name="Schwartz D.C."/>
            <person name="Rogers J."/>
            <person name="Quetier F."/>
            <person name="Town C.D."/>
            <person name="Roe B.A."/>
        </authorList>
    </citation>
    <scope>NUCLEOTIDE SEQUENCE [LARGE SCALE GENOMIC DNA]</scope>
    <source>
        <strain evidence="3">A17</strain>
        <strain evidence="5 6">cv. Jemalong A17</strain>
    </source>
</reference>
<dbReference type="EMBL" id="CM001219">
    <property type="protein sequence ID" value="AES68694.1"/>
    <property type="molecule type" value="Genomic_DNA"/>
</dbReference>
<dbReference type="EnsemblPlants" id="AES68694">
    <property type="protein sequence ID" value="AES68694"/>
    <property type="gene ID" value="MTR_3g013770"/>
</dbReference>
<dbReference type="SUPFAM" id="SSF50965">
    <property type="entry name" value="Galactose oxidase, central domain"/>
    <property type="match status" value="1"/>
</dbReference>
<dbReference type="SUPFAM" id="SSF81383">
    <property type="entry name" value="F-box domain"/>
    <property type="match status" value="1"/>
</dbReference>
<dbReference type="OrthoDB" id="591557at2759"/>
<dbReference type="STRING" id="3880.G7IYN2"/>
<dbReference type="HOGENOM" id="CLU_027176_1_4_1"/>
<dbReference type="EMBL" id="PSQE01000003">
    <property type="protein sequence ID" value="RHN65620.1"/>
    <property type="molecule type" value="Genomic_DNA"/>
</dbReference>
<dbReference type="InterPro" id="IPR050796">
    <property type="entry name" value="SCF_F-box_component"/>
</dbReference>
<name>G7IYN2_MEDTR</name>
<evidence type="ECO:0000256" key="1">
    <source>
        <dbReference type="SAM" id="MobiDB-lite"/>
    </source>
</evidence>
<dbReference type="AlphaFoldDB" id="G7IYN2"/>
<dbReference type="Gramene" id="rna13483">
    <property type="protein sequence ID" value="RHN65620.1"/>
    <property type="gene ID" value="gene13483"/>
</dbReference>
<dbReference type="PANTHER" id="PTHR31672:SF13">
    <property type="entry name" value="F-BOX PROTEIN CPR30-LIKE"/>
    <property type="match status" value="1"/>
</dbReference>
<feature type="region of interest" description="Disordered" evidence="1">
    <location>
        <begin position="1"/>
        <end position="23"/>
    </location>
</feature>
<evidence type="ECO:0000313" key="5">
    <source>
        <dbReference type="EnsemblPlants" id="AES68694"/>
    </source>
</evidence>
<dbReference type="PANTHER" id="PTHR31672">
    <property type="entry name" value="BNACNNG10540D PROTEIN"/>
    <property type="match status" value="1"/>
</dbReference>
<dbReference type="PaxDb" id="3880-AES68694"/>
<protein>
    <submittedName>
        <fullName evidence="3">F-box and associated interaction domain protein</fullName>
    </submittedName>
    <submittedName>
        <fullName evidence="4">Putative F-box domain, galactose oxidase/kelch, beta-propeller, F-box associated interaction</fullName>
    </submittedName>
</protein>
<evidence type="ECO:0000313" key="3">
    <source>
        <dbReference type="EMBL" id="AES68694.1"/>
    </source>
</evidence>
<dbReference type="InterPro" id="IPR036047">
    <property type="entry name" value="F-box-like_dom_sf"/>
</dbReference>
<organism evidence="3 6">
    <name type="scientific">Medicago truncatula</name>
    <name type="common">Barrel medic</name>
    <name type="synonym">Medicago tribuloides</name>
    <dbReference type="NCBI Taxonomy" id="3880"/>
    <lineage>
        <taxon>Eukaryota</taxon>
        <taxon>Viridiplantae</taxon>
        <taxon>Streptophyta</taxon>
        <taxon>Embryophyta</taxon>
        <taxon>Tracheophyta</taxon>
        <taxon>Spermatophyta</taxon>
        <taxon>Magnoliopsida</taxon>
        <taxon>eudicotyledons</taxon>
        <taxon>Gunneridae</taxon>
        <taxon>Pentapetalae</taxon>
        <taxon>rosids</taxon>
        <taxon>fabids</taxon>
        <taxon>Fabales</taxon>
        <taxon>Fabaceae</taxon>
        <taxon>Papilionoideae</taxon>
        <taxon>50 kb inversion clade</taxon>
        <taxon>NPAAA clade</taxon>
        <taxon>Hologalegina</taxon>
        <taxon>IRL clade</taxon>
        <taxon>Trifolieae</taxon>
        <taxon>Medicago</taxon>
    </lineage>
</organism>
<dbReference type="SMART" id="SM00256">
    <property type="entry name" value="FBOX"/>
    <property type="match status" value="1"/>
</dbReference>
<dbReference type="InterPro" id="IPR011043">
    <property type="entry name" value="Gal_Oxase/kelch_b-propeller"/>
</dbReference>
<dbReference type="InterPro" id="IPR017451">
    <property type="entry name" value="F-box-assoc_interact_dom"/>
</dbReference>
<accession>G7IYN2</accession>
<dbReference type="InterPro" id="IPR006527">
    <property type="entry name" value="F-box-assoc_dom_typ1"/>
</dbReference>
<evidence type="ECO:0000313" key="4">
    <source>
        <dbReference type="EMBL" id="RHN65620.1"/>
    </source>
</evidence>
<dbReference type="InterPro" id="IPR001810">
    <property type="entry name" value="F-box_dom"/>
</dbReference>
<dbReference type="OMA" id="RSHENHF"/>
<feature type="domain" description="F-box" evidence="2">
    <location>
        <begin position="27"/>
        <end position="73"/>
    </location>
</feature>
<proteinExistence type="predicted"/>
<evidence type="ECO:0000259" key="2">
    <source>
        <dbReference type="PROSITE" id="PS50181"/>
    </source>
</evidence>
<dbReference type="Proteomes" id="UP000002051">
    <property type="component" value="Chromosome 3"/>
</dbReference>
<evidence type="ECO:0000313" key="7">
    <source>
        <dbReference type="Proteomes" id="UP000265566"/>
    </source>
</evidence>
<sequence length="392" mass="44673">MGSSGGESHDHNQLSVVPPSPNHRRYNHSLPTLPYDVIPEILCRLPVKFILRFRCVCKSWNFLISDPKFVKKQLSVSIAWNLHFLNYSRWSHKYILTSYPIDSIFTDITSNFIQSEYNLSNEDRTYGKLYFIIGSCNGIVCIADNHNGLVILWNPSTKKIKQLPLYEKSNGPTLMTFGFGYDSLNDNYKVVVVLAYLVLDEDYRFFNKNKVKVHTLGTNIWRTIQDYPFGGLPVPVMKGEFVSGTINWLLSEESSECPRFIVSFDLAKESYQKISPPNLGGVDVCDMSALSVLRDCLCVTSGVDVWVMKEYGNKESWTKLFTIPCMRDPSKPEVFAKALYTFEDDQVLLKFMNDIDLNLVLYNPRSGTLKAINFKYTPEVCGESLISPSSLC</sequence>
<gene>
    <name evidence="5" type="primary">11423032</name>
    <name evidence="3" type="ordered locus">MTR_3g013770</name>
    <name evidence="4" type="ORF">MtrunA17_Chr3g0081931</name>
</gene>
<dbReference type="Pfam" id="PF00646">
    <property type="entry name" value="F-box"/>
    <property type="match status" value="1"/>
</dbReference>
<reference evidence="4" key="5">
    <citation type="journal article" date="2018" name="Nat. Plants">
        <title>Whole-genome landscape of Medicago truncatula symbiotic genes.</title>
        <authorList>
            <person name="Pecrix Y."/>
            <person name="Gamas P."/>
            <person name="Carrere S."/>
        </authorList>
    </citation>
    <scope>NUCLEOTIDE SEQUENCE</scope>
    <source>
        <tissue evidence="4">Leaves</tissue>
    </source>
</reference>
<reference evidence="3 6" key="2">
    <citation type="journal article" date="2014" name="BMC Genomics">
        <title>An improved genome release (version Mt4.0) for the model legume Medicago truncatula.</title>
        <authorList>
            <person name="Tang H."/>
            <person name="Krishnakumar V."/>
            <person name="Bidwell S."/>
            <person name="Rosen B."/>
            <person name="Chan A."/>
            <person name="Zhou S."/>
            <person name="Gentzbittel L."/>
            <person name="Childs K.L."/>
            <person name="Yandell M."/>
            <person name="Gundlach H."/>
            <person name="Mayer K.F."/>
            <person name="Schwartz D.C."/>
            <person name="Town C.D."/>
        </authorList>
    </citation>
    <scope>GENOME REANNOTATION</scope>
    <source>
        <strain evidence="5 6">cv. Jemalong A17</strain>
    </source>
</reference>
<dbReference type="eggNOG" id="ENOG502QUVH">
    <property type="taxonomic scope" value="Eukaryota"/>
</dbReference>